<dbReference type="InterPro" id="IPR006935">
    <property type="entry name" value="Helicase/UvrB_N"/>
</dbReference>
<keyword evidence="3" id="KW-0547">Nucleotide-binding</keyword>
<organism evidence="3 4">
    <name type="scientific">Peloplasma aerotolerans</name>
    <dbReference type="NCBI Taxonomy" id="3044389"/>
    <lineage>
        <taxon>Bacteria</taxon>
        <taxon>Bacillati</taxon>
        <taxon>Mycoplasmatota</taxon>
        <taxon>Mollicutes</taxon>
        <taxon>Acholeplasmatales</taxon>
        <taxon>Acholeplasmataceae</taxon>
        <taxon>Peloplasma</taxon>
    </lineage>
</organism>
<dbReference type="AlphaFoldDB" id="A0AAW6UBQ3"/>
<dbReference type="GO" id="GO:0003677">
    <property type="term" value="F:DNA binding"/>
    <property type="evidence" value="ECO:0007669"/>
    <property type="project" value="InterPro"/>
</dbReference>
<dbReference type="SMART" id="SM00487">
    <property type="entry name" value="DEXDc"/>
    <property type="match status" value="1"/>
</dbReference>
<dbReference type="EMBL" id="JASCXW010000016">
    <property type="protein sequence ID" value="MDI6453069.1"/>
    <property type="molecule type" value="Genomic_DNA"/>
</dbReference>
<dbReference type="Proteomes" id="UP001431532">
    <property type="component" value="Unassembled WGS sequence"/>
</dbReference>
<reference evidence="3" key="1">
    <citation type="submission" date="2023-05" db="EMBL/GenBank/DDBJ databases">
        <title>Mariniplasma microaerophilum sp. nov., a novel anaerobic mollicute isolated from terrestrial mud volcano, Taman Peninsula, Russia.</title>
        <authorList>
            <person name="Khomyakova M.A."/>
            <person name="Merkel A.Y."/>
            <person name="Slobodkin A.I."/>
        </authorList>
    </citation>
    <scope>NUCLEOTIDE SEQUENCE</scope>
    <source>
        <strain evidence="3">M4Ah</strain>
    </source>
</reference>
<dbReference type="InterPro" id="IPR050742">
    <property type="entry name" value="Helicase_Restrict-Modif_Enz"/>
</dbReference>
<dbReference type="GO" id="GO:0004386">
    <property type="term" value="F:helicase activity"/>
    <property type="evidence" value="ECO:0007669"/>
    <property type="project" value="UniProtKB-KW"/>
</dbReference>
<name>A0AAW6UBQ3_9MOLU</name>
<proteinExistence type="predicted"/>
<dbReference type="SMART" id="SM00490">
    <property type="entry name" value="HELICc"/>
    <property type="match status" value="1"/>
</dbReference>
<accession>A0AAW6UBQ3</accession>
<gene>
    <name evidence="3" type="ORF">QJ521_05805</name>
</gene>
<sequence length="568" mass="65785">MIHDYLSRLDDDVFFELFNSEFSIKELSILDIDDSAKSKLHDKKFIISNAGNYLQEKIISNNKYLTLICTILDSNEQSDLSLKLFQRNLTAQQFLADVYSLDLNDKKIINILNSFFGLHHNPKSDSIEYKTHFQHNKGNFYELLNYQFIAKEQIISILDTNKILPRMILHMPTGTGKTKTAVHTVIHDYVFNKQGKGIIIWLAHTHELLKQAYKAFENAWNVLGKKDINVHFNDIDSIDTEYSVYFISYQKLISTQKNKTDYFKNIRKNAVAIVADEAHKCLADETRKSIEQLMRMFEFDNNKYLLGLTATPGRQLFNFDENMENQILSEMFEKRIISINPEKIESIRIDESLLITDSIKNIFDNDTKVIHYFQKNRILAKIIREEIEYRESVVEVDKAKLKKSASGDFSRIVLDKISKYSSRNNTIIRRLIKLHNEKVPTILFACSVQHGQYLELIMSLLGISAVGVYGHTSPITRDKIIDGFNNGEFNILINCEVLTTGFDSPRIKCVFITRPTNSIVLYSQMLGRGLRGPRMGGNETCLLIDIKDNLGKFSDENQAFSYFEEYWR</sequence>
<dbReference type="GO" id="GO:0005524">
    <property type="term" value="F:ATP binding"/>
    <property type="evidence" value="ECO:0007669"/>
    <property type="project" value="InterPro"/>
</dbReference>
<dbReference type="Pfam" id="PF04851">
    <property type="entry name" value="ResIII"/>
    <property type="match status" value="1"/>
</dbReference>
<keyword evidence="3" id="KW-0378">Hydrolase</keyword>
<comment type="caution">
    <text evidence="3">The sequence shown here is derived from an EMBL/GenBank/DDBJ whole genome shotgun (WGS) entry which is preliminary data.</text>
</comment>
<evidence type="ECO:0000259" key="2">
    <source>
        <dbReference type="PROSITE" id="PS51194"/>
    </source>
</evidence>
<dbReference type="PANTHER" id="PTHR47396">
    <property type="entry name" value="TYPE I RESTRICTION ENZYME ECOKI R PROTEIN"/>
    <property type="match status" value="1"/>
</dbReference>
<dbReference type="InterPro" id="IPR001650">
    <property type="entry name" value="Helicase_C-like"/>
</dbReference>
<dbReference type="PROSITE" id="PS51194">
    <property type="entry name" value="HELICASE_CTER"/>
    <property type="match status" value="1"/>
</dbReference>
<dbReference type="GO" id="GO:0005829">
    <property type="term" value="C:cytosol"/>
    <property type="evidence" value="ECO:0007669"/>
    <property type="project" value="TreeGrafter"/>
</dbReference>
<dbReference type="RefSeq" id="WP_282839498.1">
    <property type="nucleotide sequence ID" value="NZ_JASCXW010000016.1"/>
</dbReference>
<dbReference type="SUPFAM" id="SSF52540">
    <property type="entry name" value="P-loop containing nucleoside triphosphate hydrolases"/>
    <property type="match status" value="1"/>
</dbReference>
<feature type="domain" description="Helicase ATP-binding" evidence="1">
    <location>
        <begin position="158"/>
        <end position="330"/>
    </location>
</feature>
<protein>
    <submittedName>
        <fullName evidence="3">DEAD/DEAH box helicase</fullName>
        <ecNumber evidence="3">3.6.4.-</ecNumber>
    </submittedName>
</protein>
<evidence type="ECO:0000313" key="4">
    <source>
        <dbReference type="Proteomes" id="UP001431532"/>
    </source>
</evidence>
<dbReference type="Gene3D" id="3.40.50.300">
    <property type="entry name" value="P-loop containing nucleotide triphosphate hydrolases"/>
    <property type="match status" value="2"/>
</dbReference>
<evidence type="ECO:0000259" key="1">
    <source>
        <dbReference type="PROSITE" id="PS51192"/>
    </source>
</evidence>
<keyword evidence="3" id="KW-0347">Helicase</keyword>
<dbReference type="InterPro" id="IPR027417">
    <property type="entry name" value="P-loop_NTPase"/>
</dbReference>
<dbReference type="InterPro" id="IPR014001">
    <property type="entry name" value="Helicase_ATP-bd"/>
</dbReference>
<dbReference type="GO" id="GO:0016787">
    <property type="term" value="F:hydrolase activity"/>
    <property type="evidence" value="ECO:0007669"/>
    <property type="project" value="UniProtKB-KW"/>
</dbReference>
<keyword evidence="4" id="KW-1185">Reference proteome</keyword>
<evidence type="ECO:0000313" key="3">
    <source>
        <dbReference type="EMBL" id="MDI6453069.1"/>
    </source>
</evidence>
<dbReference type="PROSITE" id="PS51192">
    <property type="entry name" value="HELICASE_ATP_BIND_1"/>
    <property type="match status" value="1"/>
</dbReference>
<dbReference type="PANTHER" id="PTHR47396:SF1">
    <property type="entry name" value="ATP-DEPENDENT HELICASE IRC3-RELATED"/>
    <property type="match status" value="1"/>
</dbReference>
<feature type="domain" description="Helicase C-terminal" evidence="2">
    <location>
        <begin position="426"/>
        <end position="568"/>
    </location>
</feature>
<keyword evidence="3" id="KW-0067">ATP-binding</keyword>
<dbReference type="Pfam" id="PF00271">
    <property type="entry name" value="Helicase_C"/>
    <property type="match status" value="1"/>
</dbReference>
<dbReference type="EC" id="3.6.4.-" evidence="3"/>